<keyword evidence="3" id="KW-1185">Reference proteome</keyword>
<name>A0A6C2YHW7_9BACT</name>
<reference evidence="2" key="1">
    <citation type="submission" date="2019-04" db="EMBL/GenBank/DDBJ databases">
        <authorList>
            <consortium name="Science for Life Laboratories"/>
        </authorList>
    </citation>
    <scope>NUCLEOTIDE SEQUENCE</scope>
    <source>
        <strain evidence="2">MBLW1</strain>
    </source>
</reference>
<evidence type="ECO:0000256" key="1">
    <source>
        <dbReference type="SAM" id="Phobius"/>
    </source>
</evidence>
<feature type="transmembrane region" description="Helical" evidence="1">
    <location>
        <begin position="200"/>
        <end position="219"/>
    </location>
</feature>
<dbReference type="EMBL" id="LR593887">
    <property type="protein sequence ID" value="VTR97136.1"/>
    <property type="molecule type" value="Genomic_DNA"/>
</dbReference>
<keyword evidence="1" id="KW-0472">Membrane</keyword>
<dbReference type="AlphaFoldDB" id="A0A6C2YHW7"/>
<evidence type="ECO:0000313" key="3">
    <source>
        <dbReference type="Proteomes" id="UP000464378"/>
    </source>
</evidence>
<evidence type="ECO:0000313" key="2">
    <source>
        <dbReference type="EMBL" id="VIP00859.1"/>
    </source>
</evidence>
<organism evidence="2">
    <name type="scientific">Tuwongella immobilis</name>
    <dbReference type="NCBI Taxonomy" id="692036"/>
    <lineage>
        <taxon>Bacteria</taxon>
        <taxon>Pseudomonadati</taxon>
        <taxon>Planctomycetota</taxon>
        <taxon>Planctomycetia</taxon>
        <taxon>Gemmatales</taxon>
        <taxon>Gemmataceae</taxon>
        <taxon>Tuwongella</taxon>
    </lineage>
</organism>
<keyword evidence="1" id="KW-0812">Transmembrane</keyword>
<dbReference type="Proteomes" id="UP000464378">
    <property type="component" value="Chromosome"/>
</dbReference>
<gene>
    <name evidence="2" type="ORF">GMBLW1_31010</name>
</gene>
<dbReference type="EMBL" id="LR586016">
    <property type="protein sequence ID" value="VIP00859.1"/>
    <property type="molecule type" value="Genomic_DNA"/>
</dbReference>
<dbReference type="KEGG" id="tim:GMBLW1_31010"/>
<protein>
    <submittedName>
        <fullName evidence="2">Uncharacterized protein</fullName>
    </submittedName>
</protein>
<accession>A0A6C2YHW7</accession>
<proteinExistence type="predicted"/>
<sequence length="229" mass="24797">MRGNRGTMVRRLAVMVGLVLIALVGTVERVRAGIIQDNTPAGLTKRAAAVVEGTVEAVQHTDRPLPGQLMRMFQIRIQVTAVPKGSAIPVNQPLTIVASRPRVTVRLDNLAPRPNPIVGIGCAAVSMNDQPVKIPVVGDKVRIYLQPDYEDASTMRAFSLESLTEHPGDEEQMKLYEVGYDASGLAYAWADEDQLSPQQVAILGLVMGLVLLLVGIVVGRNVERFRGRG</sequence>
<keyword evidence="1" id="KW-1133">Transmembrane helix</keyword>
<dbReference type="InParanoid" id="A0A6C2YHW7"/>
<dbReference type="RefSeq" id="WP_162656024.1">
    <property type="nucleotide sequence ID" value="NZ_LR593887.1"/>
</dbReference>